<protein>
    <submittedName>
        <fullName evidence="2">Uncharacterized protein</fullName>
    </submittedName>
</protein>
<accession>A0ABQ2W8U5</accession>
<proteinExistence type="predicted"/>
<evidence type="ECO:0000313" key="3">
    <source>
        <dbReference type="Proteomes" id="UP000660675"/>
    </source>
</evidence>
<evidence type="ECO:0000256" key="1">
    <source>
        <dbReference type="SAM" id="MobiDB-lite"/>
    </source>
</evidence>
<name>A0ABQ2W8U5_9ACTN</name>
<comment type="caution">
    <text evidence="2">The sequence shown here is derived from an EMBL/GenBank/DDBJ whole genome shotgun (WGS) entry which is preliminary data.</text>
</comment>
<reference evidence="3" key="1">
    <citation type="journal article" date="2019" name="Int. J. Syst. Evol. Microbiol.">
        <title>The Global Catalogue of Microorganisms (GCM) 10K type strain sequencing project: providing services to taxonomists for standard genome sequencing and annotation.</title>
        <authorList>
            <consortium name="The Broad Institute Genomics Platform"/>
            <consortium name="The Broad Institute Genome Sequencing Center for Infectious Disease"/>
            <person name="Wu L."/>
            <person name="Ma J."/>
        </authorList>
    </citation>
    <scope>NUCLEOTIDE SEQUENCE [LARGE SCALE GENOMIC DNA]</scope>
    <source>
        <strain evidence="3">JCM 4376</strain>
    </source>
</reference>
<feature type="compositionally biased region" description="Low complexity" evidence="1">
    <location>
        <begin position="1"/>
        <end position="12"/>
    </location>
</feature>
<sequence length="86" mass="9415">MTAPSRRQSAAASRRRLQAPQPWPAEGFLKDGCVPRDLIRYRSSKPAGVKSSGKIQEILEACDLTGEWRAAAEPAAATPRRPDIRS</sequence>
<keyword evidence="3" id="KW-1185">Reference proteome</keyword>
<feature type="region of interest" description="Disordered" evidence="1">
    <location>
        <begin position="1"/>
        <end position="28"/>
    </location>
</feature>
<evidence type="ECO:0000313" key="2">
    <source>
        <dbReference type="EMBL" id="GGV97140.1"/>
    </source>
</evidence>
<organism evidence="2 3">
    <name type="scientific">Streptomyces gelaticus</name>
    <dbReference type="NCBI Taxonomy" id="285446"/>
    <lineage>
        <taxon>Bacteria</taxon>
        <taxon>Bacillati</taxon>
        <taxon>Actinomycetota</taxon>
        <taxon>Actinomycetes</taxon>
        <taxon>Kitasatosporales</taxon>
        <taxon>Streptomycetaceae</taxon>
        <taxon>Streptomyces</taxon>
    </lineage>
</organism>
<gene>
    <name evidence="2" type="ORF">GCM10015535_67910</name>
</gene>
<dbReference type="EMBL" id="BMTF01000046">
    <property type="protein sequence ID" value="GGV97140.1"/>
    <property type="molecule type" value="Genomic_DNA"/>
</dbReference>
<dbReference type="Proteomes" id="UP000660675">
    <property type="component" value="Unassembled WGS sequence"/>
</dbReference>